<proteinExistence type="predicted"/>
<evidence type="ECO:0000313" key="3">
    <source>
        <dbReference type="Proteomes" id="UP000077266"/>
    </source>
</evidence>
<sequence>MSEPDLSKGAAPELPPPPSRVLQLSTLLWEWTGPDGPTTVVVDGEGPDERPIGRYSAGPSTRIALDLESPWSPEHSAFVYNLPEAQPSLTLRYTRRTFVGTVSSDVTYYGTIAGVYSQATSETIGPKLCVHRVDADPFPETLEPVEGVKLKRGPGPPFEFIDFDWVYDGVPPSGIGERSRALNIDVPDLPGQNEDDLEESTHDDDDEIEEDGSELRGWSGDWVKTLLERRERGEDVGSRTEVKWCSIGQLQFEGSKWVDTRLWGVEIEFEAQDFEEHWPDRETPAGRRYLEGYTVVATIKRFFITPEWYTDAADEGAST</sequence>
<evidence type="ECO:0000313" key="2">
    <source>
        <dbReference type="EMBL" id="KZV83138.1"/>
    </source>
</evidence>
<dbReference type="OrthoDB" id="3042827at2759"/>
<accession>A0A165CUC7</accession>
<dbReference type="InParanoid" id="A0A165CUC7"/>
<dbReference type="Proteomes" id="UP000077266">
    <property type="component" value="Unassembled WGS sequence"/>
</dbReference>
<keyword evidence="3" id="KW-1185">Reference proteome</keyword>
<reference evidence="2 3" key="1">
    <citation type="journal article" date="2016" name="Mol. Biol. Evol.">
        <title>Comparative Genomics of Early-Diverging Mushroom-Forming Fungi Provides Insights into the Origins of Lignocellulose Decay Capabilities.</title>
        <authorList>
            <person name="Nagy L.G."/>
            <person name="Riley R."/>
            <person name="Tritt A."/>
            <person name="Adam C."/>
            <person name="Daum C."/>
            <person name="Floudas D."/>
            <person name="Sun H."/>
            <person name="Yadav J.S."/>
            <person name="Pangilinan J."/>
            <person name="Larsson K.H."/>
            <person name="Matsuura K."/>
            <person name="Barry K."/>
            <person name="Labutti K."/>
            <person name="Kuo R."/>
            <person name="Ohm R.A."/>
            <person name="Bhattacharya S.S."/>
            <person name="Shirouzu T."/>
            <person name="Yoshinaga Y."/>
            <person name="Martin F.M."/>
            <person name="Grigoriev I.V."/>
            <person name="Hibbett D.S."/>
        </authorList>
    </citation>
    <scope>NUCLEOTIDE SEQUENCE [LARGE SCALE GENOMIC DNA]</scope>
    <source>
        <strain evidence="2 3">HHB12029</strain>
    </source>
</reference>
<name>A0A165CUC7_EXIGL</name>
<organism evidence="2 3">
    <name type="scientific">Exidia glandulosa HHB12029</name>
    <dbReference type="NCBI Taxonomy" id="1314781"/>
    <lineage>
        <taxon>Eukaryota</taxon>
        <taxon>Fungi</taxon>
        <taxon>Dikarya</taxon>
        <taxon>Basidiomycota</taxon>
        <taxon>Agaricomycotina</taxon>
        <taxon>Agaricomycetes</taxon>
        <taxon>Auriculariales</taxon>
        <taxon>Exidiaceae</taxon>
        <taxon>Exidia</taxon>
    </lineage>
</organism>
<protein>
    <submittedName>
        <fullName evidence="2">Uncharacterized protein</fullName>
    </submittedName>
</protein>
<dbReference type="EMBL" id="KV426287">
    <property type="protein sequence ID" value="KZV83138.1"/>
    <property type="molecule type" value="Genomic_DNA"/>
</dbReference>
<gene>
    <name evidence="2" type="ORF">EXIGLDRAFT_754569</name>
</gene>
<feature type="region of interest" description="Disordered" evidence="1">
    <location>
        <begin position="178"/>
        <end position="214"/>
    </location>
</feature>
<feature type="region of interest" description="Disordered" evidence="1">
    <location>
        <begin position="35"/>
        <end position="57"/>
    </location>
</feature>
<evidence type="ECO:0000256" key="1">
    <source>
        <dbReference type="SAM" id="MobiDB-lite"/>
    </source>
</evidence>
<dbReference type="AlphaFoldDB" id="A0A165CUC7"/>
<feature type="compositionally biased region" description="Acidic residues" evidence="1">
    <location>
        <begin position="193"/>
        <end position="212"/>
    </location>
</feature>